<keyword evidence="3 4" id="KW-0949">S-adenosyl-L-methionine</keyword>
<feature type="binding site" evidence="4">
    <location>
        <position position="298"/>
    </location>
    <ligand>
        <name>S-adenosyl-L-methionine</name>
        <dbReference type="ChEBI" id="CHEBI:59789"/>
    </ligand>
</feature>
<dbReference type="EMBL" id="JABZMK010000060">
    <property type="protein sequence ID" value="MBF1129854.1"/>
    <property type="molecule type" value="Genomic_DNA"/>
</dbReference>
<name>A0A930FPL3_9FIRM</name>
<dbReference type="InterPro" id="IPR030391">
    <property type="entry name" value="MeTrfase_TrmA_CS"/>
</dbReference>
<reference evidence="6" key="1">
    <citation type="submission" date="2020-04" db="EMBL/GenBank/DDBJ databases">
        <title>Deep metagenomics examines the oral microbiome during advanced dental caries in children, revealing novel taxa and co-occurrences with host molecules.</title>
        <authorList>
            <person name="Baker J.L."/>
            <person name="Morton J.T."/>
            <person name="Dinis M."/>
            <person name="Alvarez R."/>
            <person name="Tran N.C."/>
            <person name="Knight R."/>
            <person name="Edlund A."/>
        </authorList>
    </citation>
    <scope>NUCLEOTIDE SEQUENCE</scope>
    <source>
        <strain evidence="6">JCVI_32_bin.14</strain>
    </source>
</reference>
<organism evidence="6 7">
    <name type="scientific">Dialister invisus</name>
    <dbReference type="NCBI Taxonomy" id="218538"/>
    <lineage>
        <taxon>Bacteria</taxon>
        <taxon>Bacillati</taxon>
        <taxon>Bacillota</taxon>
        <taxon>Negativicutes</taxon>
        <taxon>Veillonellales</taxon>
        <taxon>Veillonellaceae</taxon>
        <taxon>Dialister</taxon>
    </lineage>
</organism>
<dbReference type="Pfam" id="PF01938">
    <property type="entry name" value="TRAM"/>
    <property type="match status" value="1"/>
</dbReference>
<sequence length="558" mass="62420">MKNRKSGDAGMKYDPAQVRVHEAYTVAIRDLGVHGEGIGSVGGFTVFVPGVLPGETVTAEITLLKKSYALGKLLSIEQKSPFRVVPECPVYENCGGCQLSHLTYEGQLDMKYRRVKDVIERIAGESGKLVRPVLPAAHPFAYRNKMAVPAGLVKGKAALGCYRQGSHDIIPVSSCAIQKEENNRLLRFARRFIKKYGISVYDEKTRKGSLRHVMGRVGDDGKVMVVLVTASETLPEEKRWIEEIQKELPEAVSLWHNIQPKPGNTILGAKIRHLWGRETLTASLCGLRFEVSPYSFFQVHKEQAEILYEKALEYADLKGGETVIDAYCGTGTISLCLAKKAKRVIGIEIVKPAIEDAKKNAKKNHMENTEFYAADAGKLMPQLYRKGLVPDVIVMDPVRAGCSEEVLKAAAGMNPKRIVYVSCNPATFARDTKILKLEGYEIKEVQPVDMFPQTMHVEAIVLLSKLDSKNHISVELPIDDMDLTSAESKATYKEIQNYVLEKFGFKVSNLYIAQVKEKCGIKERENYNKSKKEDLKQPICPIEKEEAIKDAFRYFQMI</sequence>
<dbReference type="PROSITE" id="PS51687">
    <property type="entry name" value="SAM_MT_RNA_M5U"/>
    <property type="match status" value="1"/>
</dbReference>
<evidence type="ECO:0000256" key="4">
    <source>
        <dbReference type="PROSITE-ProRule" id="PRU01024"/>
    </source>
</evidence>
<feature type="binding site" evidence="4">
    <location>
        <position position="396"/>
    </location>
    <ligand>
        <name>S-adenosyl-L-methionine</name>
        <dbReference type="ChEBI" id="CHEBI:59789"/>
    </ligand>
</feature>
<dbReference type="Gene3D" id="2.40.50.1070">
    <property type="match status" value="1"/>
</dbReference>
<dbReference type="PROSITE" id="PS50926">
    <property type="entry name" value="TRAM"/>
    <property type="match status" value="1"/>
</dbReference>
<feature type="binding site" evidence="4">
    <location>
        <position position="327"/>
    </location>
    <ligand>
        <name>S-adenosyl-L-methionine</name>
        <dbReference type="ChEBI" id="CHEBI:59789"/>
    </ligand>
</feature>
<dbReference type="Gene3D" id="2.40.50.140">
    <property type="entry name" value="Nucleic acid-binding proteins"/>
    <property type="match status" value="1"/>
</dbReference>
<dbReference type="InterPro" id="IPR010280">
    <property type="entry name" value="U5_MeTrfase_fam"/>
</dbReference>
<dbReference type="Gene3D" id="3.40.50.150">
    <property type="entry name" value="Vaccinia Virus protein VP39"/>
    <property type="match status" value="1"/>
</dbReference>
<evidence type="ECO:0000256" key="3">
    <source>
        <dbReference type="ARBA" id="ARBA00022691"/>
    </source>
</evidence>
<dbReference type="SUPFAM" id="SSF50249">
    <property type="entry name" value="Nucleic acid-binding proteins"/>
    <property type="match status" value="1"/>
</dbReference>
<feature type="active site" description="Nucleophile" evidence="4">
    <location>
        <position position="423"/>
    </location>
</feature>
<accession>A0A930FPL3</accession>
<dbReference type="InterPro" id="IPR012340">
    <property type="entry name" value="NA-bd_OB-fold"/>
</dbReference>
<dbReference type="PANTHER" id="PTHR11061">
    <property type="entry name" value="RNA M5U METHYLTRANSFERASE"/>
    <property type="match status" value="1"/>
</dbReference>
<dbReference type="CDD" id="cd02440">
    <property type="entry name" value="AdoMet_MTases"/>
    <property type="match status" value="1"/>
</dbReference>
<dbReference type="FunFam" id="2.40.50.140:FF:000097">
    <property type="entry name" value="23S rRNA (uracil(1939)-C(5))-methyltransferase RlmD"/>
    <property type="match status" value="1"/>
</dbReference>
<evidence type="ECO:0000313" key="6">
    <source>
        <dbReference type="EMBL" id="MBF1129854.1"/>
    </source>
</evidence>
<dbReference type="Proteomes" id="UP000757890">
    <property type="component" value="Unassembled WGS sequence"/>
</dbReference>
<evidence type="ECO:0000256" key="1">
    <source>
        <dbReference type="ARBA" id="ARBA00022603"/>
    </source>
</evidence>
<evidence type="ECO:0000259" key="5">
    <source>
        <dbReference type="PROSITE" id="PS50926"/>
    </source>
</evidence>
<proteinExistence type="inferred from homology"/>
<dbReference type="FunFam" id="3.40.50.150:FF:000009">
    <property type="entry name" value="23S rRNA (Uracil(1939)-C(5))-methyltransferase RlmD"/>
    <property type="match status" value="1"/>
</dbReference>
<dbReference type="AlphaFoldDB" id="A0A930FPL3"/>
<dbReference type="InterPro" id="IPR002792">
    <property type="entry name" value="TRAM_dom"/>
</dbReference>
<dbReference type="EC" id="2.1.1.190" evidence="6"/>
<evidence type="ECO:0000256" key="2">
    <source>
        <dbReference type="ARBA" id="ARBA00022679"/>
    </source>
</evidence>
<dbReference type="NCBIfam" id="TIGR00479">
    <property type="entry name" value="rumA"/>
    <property type="match status" value="1"/>
</dbReference>
<dbReference type="GO" id="GO:0070041">
    <property type="term" value="F:rRNA (uridine-C5-)-methyltransferase activity"/>
    <property type="evidence" value="ECO:0007669"/>
    <property type="project" value="TreeGrafter"/>
</dbReference>
<evidence type="ECO:0000313" key="7">
    <source>
        <dbReference type="Proteomes" id="UP000757890"/>
    </source>
</evidence>
<protein>
    <submittedName>
        <fullName evidence="6">23S rRNA (Uracil(1939)-C(5))-methyltransferase RlmD</fullName>
        <ecNumber evidence="6">2.1.1.190</ecNumber>
    </submittedName>
</protein>
<comment type="similarity">
    <text evidence="4">Belongs to the class I-like SAM-binding methyltransferase superfamily. RNA M5U methyltransferase family.</text>
</comment>
<dbReference type="PANTHER" id="PTHR11061:SF30">
    <property type="entry name" value="TRNA (URACIL(54)-C(5))-METHYLTRANSFERASE"/>
    <property type="match status" value="1"/>
</dbReference>
<comment type="caution">
    <text evidence="6">The sequence shown here is derived from an EMBL/GenBank/DDBJ whole genome shotgun (WGS) entry which is preliminary data.</text>
</comment>
<dbReference type="PROSITE" id="PS01231">
    <property type="entry name" value="TRMA_2"/>
    <property type="match status" value="1"/>
</dbReference>
<dbReference type="FunFam" id="2.40.50.1070:FF:000003">
    <property type="entry name" value="23S rRNA (Uracil-5-)-methyltransferase RumA"/>
    <property type="match status" value="1"/>
</dbReference>
<dbReference type="SUPFAM" id="SSF53335">
    <property type="entry name" value="S-adenosyl-L-methionine-dependent methyltransferases"/>
    <property type="match status" value="1"/>
</dbReference>
<keyword evidence="2 4" id="KW-0808">Transferase</keyword>
<dbReference type="GO" id="GO:0070475">
    <property type="term" value="P:rRNA base methylation"/>
    <property type="evidence" value="ECO:0007669"/>
    <property type="project" value="TreeGrafter"/>
</dbReference>
<feature type="domain" description="TRAM" evidence="5">
    <location>
        <begin position="17"/>
        <end position="75"/>
    </location>
</feature>
<dbReference type="Pfam" id="PF05958">
    <property type="entry name" value="tRNA_U5-meth_tr"/>
    <property type="match status" value="1"/>
</dbReference>
<feature type="binding site" evidence="4">
    <location>
        <position position="348"/>
    </location>
    <ligand>
        <name>S-adenosyl-L-methionine</name>
        <dbReference type="ChEBI" id="CHEBI:59789"/>
    </ligand>
</feature>
<dbReference type="InterPro" id="IPR029063">
    <property type="entry name" value="SAM-dependent_MTases_sf"/>
</dbReference>
<keyword evidence="1 4" id="KW-0489">Methyltransferase</keyword>
<gene>
    <name evidence="6" type="primary">rlmD</name>
    <name evidence="6" type="ORF">HXL70_07420</name>
</gene>